<dbReference type="SUPFAM" id="SSF57535">
    <property type="entry name" value="Complement control module/SCR domain"/>
    <property type="match status" value="1"/>
</dbReference>
<dbReference type="CDD" id="cd00033">
    <property type="entry name" value="CCP"/>
    <property type="match status" value="1"/>
</dbReference>
<accession>A0A6J2QUX2</accession>
<dbReference type="SMART" id="SM00032">
    <property type="entry name" value="CCP"/>
    <property type="match status" value="1"/>
</dbReference>
<reference evidence="6" key="1">
    <citation type="submission" date="2025-08" db="UniProtKB">
        <authorList>
            <consortium name="RefSeq"/>
        </authorList>
    </citation>
    <scope>IDENTIFICATION</scope>
</reference>
<name>A0A6J2QUX2_COTGO</name>
<dbReference type="Proteomes" id="UP000504630">
    <property type="component" value="Chromosome 13"/>
</dbReference>
<evidence type="ECO:0000256" key="2">
    <source>
        <dbReference type="PROSITE-ProRule" id="PRU00302"/>
    </source>
</evidence>
<protein>
    <submittedName>
        <fullName evidence="6">Sushi domain-containing protein 6</fullName>
    </submittedName>
</protein>
<proteinExistence type="predicted"/>
<evidence type="ECO:0000313" key="5">
    <source>
        <dbReference type="Proteomes" id="UP000504630"/>
    </source>
</evidence>
<dbReference type="InParanoid" id="A0A6J2QUX2"/>
<dbReference type="Gene3D" id="2.10.70.10">
    <property type="entry name" value="Complement Module, domain 1"/>
    <property type="match status" value="1"/>
</dbReference>
<evidence type="ECO:0000256" key="1">
    <source>
        <dbReference type="ARBA" id="ARBA00023157"/>
    </source>
</evidence>
<dbReference type="GeneID" id="115017842"/>
<feature type="disulfide bond" evidence="2">
    <location>
        <begin position="140"/>
        <end position="167"/>
    </location>
</feature>
<feature type="region of interest" description="Disordered" evidence="3">
    <location>
        <begin position="274"/>
        <end position="330"/>
    </location>
</feature>
<sequence>MSQGRKQPKSSHLLLRQERQLTGGELQYCSSSLHVLASVGKHSEELLCRLYRRFPLHHTAAASAAALRKSALMSASVLYPSSCGRVSLVCGLLLLASSPLLTAGRLSNCTHPLVPEHGGFRCDPSPCRGFPHKSSIHFFCEPGYHVNNKVRVSRCRHGRWQPPIPACIPIREGPKMNSDDGVNDSMPSMATTAVGVSIFLLTTTACLVVKSRLFPCQSHSSRRSSDQLDLMDGLPVSLPSYEEAVYGSWGQRLPACSAPGPTQLLLAQEAPSCHPSSLINQSDGSHRPLLSSPGNPPPPYEEVQSSLHRDRMSDGDVRQLHVAFSDDKDT</sequence>
<dbReference type="InterPro" id="IPR035976">
    <property type="entry name" value="Sushi/SCR/CCP_sf"/>
</dbReference>
<dbReference type="PROSITE" id="PS50923">
    <property type="entry name" value="SUSHI"/>
    <property type="match status" value="1"/>
</dbReference>
<evidence type="ECO:0000313" key="6">
    <source>
        <dbReference type="RefSeq" id="XP_029302408.1"/>
    </source>
</evidence>
<dbReference type="OrthoDB" id="9050236at2759"/>
<dbReference type="PANTHER" id="PTHR46839">
    <property type="entry name" value="SUSHI DOMAIN-CONTAINING PROTEIN 6"/>
    <property type="match status" value="1"/>
</dbReference>
<keyword evidence="1 2" id="KW-1015">Disulfide bond</keyword>
<dbReference type="RefSeq" id="XP_029302408.1">
    <property type="nucleotide sequence ID" value="XM_029446548.1"/>
</dbReference>
<organism evidence="5 6">
    <name type="scientific">Cottoperca gobio</name>
    <name type="common">Frogmouth</name>
    <name type="synonym">Aphritis gobio</name>
    <dbReference type="NCBI Taxonomy" id="56716"/>
    <lineage>
        <taxon>Eukaryota</taxon>
        <taxon>Metazoa</taxon>
        <taxon>Chordata</taxon>
        <taxon>Craniata</taxon>
        <taxon>Vertebrata</taxon>
        <taxon>Euteleostomi</taxon>
        <taxon>Actinopterygii</taxon>
        <taxon>Neopterygii</taxon>
        <taxon>Teleostei</taxon>
        <taxon>Neoteleostei</taxon>
        <taxon>Acanthomorphata</taxon>
        <taxon>Eupercaria</taxon>
        <taxon>Perciformes</taxon>
        <taxon>Notothenioidei</taxon>
        <taxon>Bovichtidae</taxon>
        <taxon>Cottoperca</taxon>
    </lineage>
</organism>
<feature type="compositionally biased region" description="Polar residues" evidence="3">
    <location>
        <begin position="274"/>
        <end position="283"/>
    </location>
</feature>
<dbReference type="InterPro" id="IPR042866">
    <property type="entry name" value="SUSD6"/>
</dbReference>
<keyword evidence="2" id="KW-0768">Sushi</keyword>
<comment type="caution">
    <text evidence="2">Lacks conserved residue(s) required for the propagation of feature annotation.</text>
</comment>
<dbReference type="AlphaFoldDB" id="A0A6J2QUX2"/>
<dbReference type="InterPro" id="IPR000436">
    <property type="entry name" value="Sushi_SCR_CCP_dom"/>
</dbReference>
<keyword evidence="5" id="KW-1185">Reference proteome</keyword>
<feature type="compositionally biased region" description="Basic and acidic residues" evidence="3">
    <location>
        <begin position="307"/>
        <end position="330"/>
    </location>
</feature>
<evidence type="ECO:0000256" key="3">
    <source>
        <dbReference type="SAM" id="MobiDB-lite"/>
    </source>
</evidence>
<evidence type="ECO:0000259" key="4">
    <source>
        <dbReference type="PROSITE" id="PS50923"/>
    </source>
</evidence>
<gene>
    <name evidence="6" type="primary">LOC115017842</name>
</gene>
<dbReference type="PANTHER" id="PTHR46839:SF3">
    <property type="entry name" value="SUSHI DOMAIN-CONTAINING PROTEIN 6"/>
    <property type="match status" value="1"/>
</dbReference>
<dbReference type="FunCoup" id="A0A6J2QUX2">
    <property type="interactions" value="113"/>
</dbReference>
<dbReference type="GO" id="GO:0006974">
    <property type="term" value="P:DNA damage response"/>
    <property type="evidence" value="ECO:0007669"/>
    <property type="project" value="TreeGrafter"/>
</dbReference>
<dbReference type="Pfam" id="PF00084">
    <property type="entry name" value="Sushi"/>
    <property type="match status" value="1"/>
</dbReference>
<dbReference type="KEGG" id="cgob:115017842"/>
<feature type="domain" description="Sushi" evidence="4">
    <location>
        <begin position="120"/>
        <end position="169"/>
    </location>
</feature>